<reference evidence="38 40" key="5">
    <citation type="submission" date="2017-09" db="EMBL/GenBank/DDBJ databases">
        <title>Large-scale bioinformatics analysis of Bacillus genomes uncovers conserved roles of natural products in bacterial physiology.</title>
        <authorList>
            <consortium name="Agbiome Team Llc"/>
            <person name="Bleich R.M."/>
            <person name="Grubbs K.J."/>
            <person name="Santa Maria K.C."/>
            <person name="Allen S.E."/>
            <person name="Farag S."/>
            <person name="Shank E.A."/>
            <person name="Bowers A."/>
        </authorList>
    </citation>
    <scope>NUCLEOTIDE SEQUENCE [LARGE SCALE GENOMIC DNA]</scope>
    <source>
        <strain evidence="19 40">AFS002368</strain>
        <strain evidence="26 42">AFS041711</strain>
        <strain evidence="25 41">AFS049141</strain>
        <strain evidence="24 44">AFS060282</strain>
        <strain evidence="23 45">AFS067272</strain>
        <strain evidence="22 46">AFS083043</strain>
        <strain evidence="21 43">AFS083741</strain>
        <strain evidence="18 38">AFS092789</strain>
    </source>
</reference>
<dbReference type="InterPro" id="IPR036919">
    <property type="entry name" value="Ribo_uL30_ferredoxin-like_sf"/>
</dbReference>
<dbReference type="PANTHER" id="PTHR15892:SF2">
    <property type="entry name" value="LARGE RIBOSOMAL SUBUNIT PROTEIN UL30M"/>
    <property type="match status" value="1"/>
</dbReference>
<evidence type="ECO:0000313" key="31">
    <source>
        <dbReference type="EMBL" id="TNB91963.1"/>
    </source>
</evidence>
<evidence type="ECO:0000313" key="25">
    <source>
        <dbReference type="EMBL" id="PGO75983.1"/>
    </source>
</evidence>
<dbReference type="PROSITE" id="PS00634">
    <property type="entry name" value="RIBOSOMAL_L30"/>
    <property type="match status" value="1"/>
</dbReference>
<reference evidence="31 49" key="11">
    <citation type="submission" date="2019-06" db="EMBL/GenBank/DDBJ databases">
        <title>Biocontrol Bacillus strains from Vietnam.</title>
        <authorList>
            <person name="Borriss R."/>
            <person name="Lasch P."/>
            <person name="Thanh Tam L.T."/>
        </authorList>
    </citation>
    <scope>NUCLEOTIDE SEQUENCE [LARGE SCALE GENOMIC DNA]</scope>
    <source>
        <strain evidence="31 49">A8</strain>
    </source>
</reference>
<dbReference type="InterPro" id="IPR005996">
    <property type="entry name" value="Ribosomal_uL30_bac-type"/>
</dbReference>
<evidence type="ECO:0000313" key="29">
    <source>
        <dbReference type="EMBL" id="RWQ69943.1"/>
    </source>
</evidence>
<reference evidence="52 53" key="12">
    <citation type="submission" date="2019-10" db="EMBL/GenBank/DDBJ databases">
        <title>Bacillus from the desert of Cuatro Cinegas, Coahuila.</title>
        <authorList>
            <person name="Olmedo-Alvarez G."/>
            <person name="Saldana S."/>
            <person name="Barcelo D."/>
        </authorList>
    </citation>
    <scope>NUCLEOTIDE SEQUENCE [LARGE SCALE GENOMIC DNA]</scope>
    <source>
        <strain evidence="9 53">CH101a_3T</strain>
        <strain evidence="8 52">CH417_13T</strain>
    </source>
</reference>
<evidence type="ECO:0000313" key="17">
    <source>
        <dbReference type="EMBL" id="OOR74949.1"/>
    </source>
</evidence>
<evidence type="ECO:0000313" key="38">
    <source>
        <dbReference type="Proteomes" id="UP000219922"/>
    </source>
</evidence>
<evidence type="ECO:0000256" key="1">
    <source>
        <dbReference type="ARBA" id="ARBA00007594"/>
    </source>
</evidence>
<dbReference type="Proteomes" id="UP000308444">
    <property type="component" value="Unassembled WGS sequence"/>
</dbReference>
<reference evidence="13 54" key="14">
    <citation type="submission" date="2020-12" db="EMBL/GenBank/DDBJ databases">
        <title>Genome assembly for a thermostable protease producing Bacillus cereus MAKP1 strain isolated from chicken gut.</title>
        <authorList>
            <person name="Malaviya A."/>
        </authorList>
    </citation>
    <scope>NUCLEOTIDE SEQUENCE [LARGE SCALE GENOMIC DNA]</scope>
    <source>
        <strain evidence="13 54">MAKP1</strain>
    </source>
</reference>
<dbReference type="PANTHER" id="PTHR15892">
    <property type="entry name" value="MITOCHONDRIAL RIBOSOMAL PROTEIN L30"/>
    <property type="match status" value="1"/>
</dbReference>
<evidence type="ECO:0000313" key="48">
    <source>
        <dbReference type="Proteomes" id="UP000308444"/>
    </source>
</evidence>
<dbReference type="SMR" id="A0A063CLA2"/>
<dbReference type="Proteomes" id="UP000464780">
    <property type="component" value="Chromosome"/>
</dbReference>
<evidence type="ECO:0000256" key="5">
    <source>
        <dbReference type="HAMAP-Rule" id="MF_01371"/>
    </source>
</evidence>
<dbReference type="OrthoDB" id="9812790at2"/>
<dbReference type="GO" id="GO:0022625">
    <property type="term" value="C:cytosolic large ribosomal subunit"/>
    <property type="evidence" value="ECO:0007669"/>
    <property type="project" value="TreeGrafter"/>
</dbReference>
<evidence type="ECO:0000313" key="9">
    <source>
        <dbReference type="EMBL" id="KAB2493018.1"/>
    </source>
</evidence>
<dbReference type="KEGG" id="bcef:BcrFT9_00132"/>
<comment type="subunit">
    <text evidence="2 5">Part of the 50S ribosomal subunit.</text>
</comment>
<dbReference type="GO" id="GO:0006412">
    <property type="term" value="P:translation"/>
    <property type="evidence" value="ECO:0007669"/>
    <property type="project" value="UniProtKB-UniRule"/>
</dbReference>
<evidence type="ECO:0000313" key="8">
    <source>
        <dbReference type="EMBL" id="KAB2397115.1"/>
    </source>
</evidence>
<dbReference type="eggNOG" id="COG1841">
    <property type="taxonomic scope" value="Bacteria"/>
</dbReference>
<reference evidence="16 36" key="3">
    <citation type="submission" date="2016-10" db="EMBL/GenBank/DDBJ databases">
        <title>Draft Genome Sequence of one Bacillus cereus strain isolated from pooled breast milk.</title>
        <authorList>
            <person name="Woudstra C."/>
            <person name="Chamoin A."/>
            <person name="Gentil S."/>
            <person name="Rambeloson T."/>
            <person name="Delannoye S."/>
            <person name="Heinnekine J.A."/>
            <person name="Herbin S."/>
            <person name="Fach P."/>
        </authorList>
    </citation>
    <scope>NUCLEOTIDE SEQUENCE [LARGE SCALE GENOMIC DNA]</scope>
    <source>
        <strain evidence="16 36">16SBCL1279</strain>
    </source>
</reference>
<dbReference type="EMBL" id="NVDQ01000057">
    <property type="protein sequence ID" value="PFV00873.1"/>
    <property type="molecule type" value="Genomic_DNA"/>
</dbReference>
<evidence type="ECO:0000313" key="16">
    <source>
        <dbReference type="EMBL" id="OJS97124.1"/>
    </source>
</evidence>
<dbReference type="FunFam" id="3.30.1390.20:FF:000001">
    <property type="entry name" value="50S ribosomal protein L30"/>
    <property type="match status" value="1"/>
</dbReference>
<reference evidence="10 33" key="1">
    <citation type="submission" date="2015-02" db="EMBL/GenBank/DDBJ databases">
        <title>Evolution of B. cereus sensu lato: Distribution, horizontal transfer and duplication of chromosomal virulence genes.</title>
        <authorList>
            <person name="Boehm M.-E."/>
            <person name="Huptas C."/>
            <person name="Krey V.M."/>
            <person name="Scherer S."/>
        </authorList>
    </citation>
    <scope>NUCLEOTIDE SEQUENCE [LARGE SCALE GENOMIC DNA]</scope>
    <source>
        <strain evidence="10 33">#17</strain>
    </source>
</reference>
<reference evidence="30 48" key="9">
    <citation type="journal article" date="2019" name="Environ. Microbiol.">
        <title>An active ?-lactamase is a part of an orchestrated cell wall stress resistance network of Bacillus subtilis and related rhizosphere species.</title>
        <authorList>
            <person name="Bucher T."/>
            <person name="Keren-Paz A."/>
            <person name="Hausser J."/>
            <person name="Olender T."/>
            <person name="Cytryn E."/>
            <person name="Kolodkin-Gal I."/>
        </authorList>
    </citation>
    <scope>NUCLEOTIDE SEQUENCE [LARGE SCALE GENOMIC DNA]</scope>
    <source>
        <strain evidence="30 48">I32</strain>
    </source>
</reference>
<evidence type="ECO:0000313" key="44">
    <source>
        <dbReference type="Proteomes" id="UP000226257"/>
    </source>
</evidence>
<evidence type="ECO:0000313" key="33">
    <source>
        <dbReference type="Proteomes" id="UP000036243"/>
    </source>
</evidence>
<evidence type="ECO:0000313" key="36">
    <source>
        <dbReference type="Proteomes" id="UP000184161"/>
    </source>
</evidence>
<evidence type="ECO:0000256" key="6">
    <source>
        <dbReference type="RuleBase" id="RU003734"/>
    </source>
</evidence>
<dbReference type="GeneID" id="99616334"/>
<dbReference type="EMBL" id="CP031778">
    <property type="protein sequence ID" value="QDZ71719.1"/>
    <property type="molecule type" value="Genomic_DNA"/>
</dbReference>
<keyword evidence="4 5" id="KW-0687">Ribonucleoprotein</keyword>
<dbReference type="AlphaFoldDB" id="A0A063CLA2"/>
<dbReference type="PIRSF" id="PIRSF002211">
    <property type="entry name" value="Ribosomal_L30_bac-type"/>
    <property type="match status" value="1"/>
</dbReference>
<evidence type="ECO:0000313" key="32">
    <source>
        <dbReference type="EMBL" id="UYW71268.1"/>
    </source>
</evidence>
<dbReference type="SUPFAM" id="SSF55129">
    <property type="entry name" value="Ribosomal protein L30p/L7e"/>
    <property type="match status" value="1"/>
</dbReference>
<evidence type="ECO:0000313" key="26">
    <source>
        <dbReference type="EMBL" id="PGS82225.1"/>
    </source>
</evidence>
<evidence type="ECO:0000313" key="39">
    <source>
        <dbReference type="Proteomes" id="UP000220210"/>
    </source>
</evidence>
<evidence type="ECO:0000256" key="4">
    <source>
        <dbReference type="ARBA" id="ARBA00023274"/>
    </source>
</evidence>
<evidence type="ECO:0000313" key="18">
    <source>
        <dbReference type="EMBL" id="PDZ96121.1"/>
    </source>
</evidence>
<dbReference type="Proteomes" id="UP000475765">
    <property type="component" value="Unassembled WGS sequence"/>
</dbReference>
<dbReference type="EMBL" id="MUAU01000027">
    <property type="protein sequence ID" value="OOR74949.1"/>
    <property type="molecule type" value="Genomic_DNA"/>
</dbReference>
<dbReference type="EMBL" id="LOMO01000179">
    <property type="protein sequence ID" value="KXY34801.1"/>
    <property type="molecule type" value="Genomic_DNA"/>
</dbReference>
<evidence type="ECO:0000313" key="41">
    <source>
        <dbReference type="Proteomes" id="UP000223834"/>
    </source>
</evidence>
<evidence type="ECO:0000259" key="7">
    <source>
        <dbReference type="Pfam" id="PF00327"/>
    </source>
</evidence>
<reference evidence="17 37" key="4">
    <citation type="submission" date="2017-01" db="EMBL/GenBank/DDBJ databases">
        <title>Bacillus cereus isolates.</title>
        <authorList>
            <person name="Beno S.M."/>
        </authorList>
    </citation>
    <scope>NUCLEOTIDE SEQUENCE [LARGE SCALE GENOMIC DNA]</scope>
    <source>
        <strain evidence="17 37">FSL K6-1030</strain>
    </source>
</reference>
<evidence type="ECO:0000313" key="37">
    <source>
        <dbReference type="Proteomes" id="UP000190641"/>
    </source>
</evidence>
<dbReference type="EMBL" id="CP028009">
    <property type="protein sequence ID" value="QHV43404.1"/>
    <property type="molecule type" value="Genomic_DNA"/>
</dbReference>
<dbReference type="OMA" id="KMHKTRE"/>
<evidence type="ECO:0000313" key="45">
    <source>
        <dbReference type="Proteomes" id="UP000226357"/>
    </source>
</evidence>
<dbReference type="EMBL" id="NUWN01000026">
    <property type="protein sequence ID" value="PFK44153.1"/>
    <property type="molecule type" value="Genomic_DNA"/>
</dbReference>
<dbReference type="EMBL" id="JAUIQW010000001">
    <property type="protein sequence ID" value="MDN4871464.1"/>
    <property type="molecule type" value="Genomic_DNA"/>
</dbReference>
<evidence type="ECO:0000313" key="50">
    <source>
        <dbReference type="Proteomes" id="UP000321735"/>
    </source>
</evidence>
<dbReference type="EMBL" id="JAEFBZ010000001">
    <property type="protein sequence ID" value="MBK1611565.1"/>
    <property type="molecule type" value="Genomic_DNA"/>
</dbReference>
<evidence type="ECO:0000313" key="28">
    <source>
        <dbReference type="EMBL" id="QHV43404.1"/>
    </source>
</evidence>
<dbReference type="Proteomes" id="UP000219922">
    <property type="component" value="Unassembled WGS sequence"/>
</dbReference>
<evidence type="ECO:0000313" key="46">
    <source>
        <dbReference type="Proteomes" id="UP000242656"/>
    </source>
</evidence>
<dbReference type="Proteomes" id="UP000309400">
    <property type="component" value="Unassembled WGS sequence"/>
</dbReference>
<feature type="domain" description="Large ribosomal subunit protein uL30-like ferredoxin-like fold" evidence="7">
    <location>
        <begin position="6"/>
        <end position="55"/>
    </location>
</feature>
<protein>
    <recommendedName>
        <fullName evidence="5">Large ribosomal subunit protein uL30</fullName>
    </recommendedName>
</protein>
<dbReference type="PATRIC" id="fig|1396.419.peg.3392"/>
<evidence type="ECO:0000313" key="14">
    <source>
        <dbReference type="EMBL" id="MBY0040051.1"/>
    </source>
</evidence>
<dbReference type="Proteomes" id="UP001175137">
    <property type="component" value="Unassembled WGS sequence"/>
</dbReference>
<dbReference type="Proteomes" id="UP000226357">
    <property type="component" value="Unassembled WGS sequence"/>
</dbReference>
<dbReference type="EMBL" id="JACLPZ010000044">
    <property type="protein sequence ID" value="MBY0040051.1"/>
    <property type="molecule type" value="Genomic_DNA"/>
</dbReference>
<dbReference type="EMBL" id="MLYK01000011">
    <property type="protein sequence ID" value="OJS97124.1"/>
    <property type="molecule type" value="Genomic_DNA"/>
</dbReference>
<dbReference type="EMBL" id="LOMT01000147">
    <property type="protein sequence ID" value="KXX86340.1"/>
    <property type="molecule type" value="Genomic_DNA"/>
</dbReference>
<dbReference type="EMBL" id="WBPP01000013">
    <property type="protein sequence ID" value="KAB2397115.1"/>
    <property type="molecule type" value="Genomic_DNA"/>
</dbReference>
<dbReference type="EMBL" id="SZOH01000011">
    <property type="protein sequence ID" value="TKJ08714.1"/>
    <property type="molecule type" value="Genomic_DNA"/>
</dbReference>
<dbReference type="CDD" id="cd01658">
    <property type="entry name" value="Ribosomal_L30"/>
    <property type="match status" value="1"/>
</dbReference>
<evidence type="ECO:0000313" key="27">
    <source>
        <dbReference type="EMBL" id="QDZ71719.1"/>
    </source>
</evidence>
<dbReference type="GeneID" id="83633749"/>
<dbReference type="Proteomes" id="UP000220210">
    <property type="component" value="Unassembled WGS sequence"/>
</dbReference>
<dbReference type="Proteomes" id="UP000613452">
    <property type="component" value="Unassembled WGS sequence"/>
</dbReference>
<dbReference type="Proteomes" id="UP000220900">
    <property type="component" value="Unassembled WGS sequence"/>
</dbReference>
<evidence type="ECO:0000313" key="19">
    <source>
        <dbReference type="EMBL" id="PES94023.1"/>
    </source>
</evidence>
<evidence type="ECO:0000313" key="22">
    <source>
        <dbReference type="EMBL" id="PFK44153.1"/>
    </source>
</evidence>
<dbReference type="HAMAP" id="MF_01371_B">
    <property type="entry name" value="Ribosomal_uL30_B"/>
    <property type="match status" value="1"/>
</dbReference>
<dbReference type="EMBL" id="WBPB01000066">
    <property type="protein sequence ID" value="KAB2493018.1"/>
    <property type="molecule type" value="Genomic_DNA"/>
</dbReference>
<dbReference type="EMBL" id="NUIQ01000124">
    <property type="protein sequence ID" value="PGO75983.1"/>
    <property type="molecule type" value="Genomic_DNA"/>
</dbReference>
<evidence type="ECO:0000313" key="52">
    <source>
        <dbReference type="Proteomes" id="UP000475765"/>
    </source>
</evidence>
<reference evidence="32" key="15">
    <citation type="submission" date="2023-02" db="EMBL/GenBank/DDBJ databases">
        <title>Complete Genome Sequence of Bacillus cereus sensu lato isolate BC38B from pepper closely related to the Bacillus anthracis clade.</title>
        <authorList>
            <person name="Abdelli M."/>
            <person name="Cerar Kisek T."/>
            <person name="Falaise C."/>
            <person name="Cumont A."/>
            <person name="Giraud M."/>
            <person name="Chatoux J."/>
            <person name="Rogee S."/>
            <person name="Dadvisard M."/>
            <person name="Larigauderie G."/>
            <person name="Raynaud F."/>
            <person name="Godic Torkar K."/>
            <person name="Ramisse V."/>
        </authorList>
    </citation>
    <scope>NUCLEOTIDE SEQUENCE</scope>
    <source>
        <strain evidence="32">BC38B</strain>
    </source>
</reference>
<evidence type="ECO:0000256" key="3">
    <source>
        <dbReference type="ARBA" id="ARBA00022980"/>
    </source>
</evidence>
<organism evidence="18 38">
    <name type="scientific">Bacillus cereus</name>
    <dbReference type="NCBI Taxonomy" id="1396"/>
    <lineage>
        <taxon>Bacteria</taxon>
        <taxon>Bacillati</taxon>
        <taxon>Bacillota</taxon>
        <taxon>Bacilli</taxon>
        <taxon>Bacillales</taxon>
        <taxon>Bacillaceae</taxon>
        <taxon>Bacillus</taxon>
        <taxon>Bacillus cereus group</taxon>
    </lineage>
</organism>
<dbReference type="Proteomes" id="UP000223834">
    <property type="component" value="Unassembled WGS sequence"/>
</dbReference>
<dbReference type="Proteomes" id="UP000253597">
    <property type="component" value="Unassembled WGS sequence"/>
</dbReference>
<sequence length="60" mass="6556">MAKKLEITLTRSVIGRPQDQRATVEALGLKKLNSTVVKEETPAILGMINKVSHLVTVKEA</sequence>
<evidence type="ECO:0000313" key="11">
    <source>
        <dbReference type="EMBL" id="KXX86340.1"/>
    </source>
</evidence>
<evidence type="ECO:0000313" key="43">
    <source>
        <dbReference type="Proteomes" id="UP000224413"/>
    </source>
</evidence>
<evidence type="ECO:0000256" key="2">
    <source>
        <dbReference type="ARBA" id="ARBA00011838"/>
    </source>
</evidence>
<evidence type="ECO:0000313" key="40">
    <source>
        <dbReference type="Proteomes" id="UP000220900"/>
    </source>
</evidence>
<accession>A0A063CLA2</accession>
<dbReference type="EMBL" id="CP109872">
    <property type="protein sequence ID" value="UYW71268.1"/>
    <property type="molecule type" value="Genomic_DNA"/>
</dbReference>
<evidence type="ECO:0000313" key="34">
    <source>
        <dbReference type="Proteomes" id="UP000075476"/>
    </source>
</evidence>
<reference evidence="20 39" key="6">
    <citation type="submission" date="2017-09" db="EMBL/GenBank/DDBJ databases">
        <title>Large-scale bioinformatics analysis of Bacillus genomes uncovers conserved roles of natural products in bacterial physiology.</title>
        <authorList>
            <consortium name="Agbiome Team Llc"/>
            <person name="Bleich R.M."/>
            <person name="Kirk G.J."/>
            <person name="Santa Maria K.C."/>
            <person name="Allen S.E."/>
            <person name="Farag S."/>
            <person name="Shank E.A."/>
            <person name="Bowers A."/>
        </authorList>
    </citation>
    <scope>NUCLEOTIDE SEQUENCE [LARGE SCALE GENOMIC DNA]</scope>
    <source>
        <strain evidence="20 39">AFS020204</strain>
    </source>
</reference>
<evidence type="ECO:0000313" key="21">
    <source>
        <dbReference type="EMBL" id="PFK23595.1"/>
    </source>
</evidence>
<dbReference type="Proteomes" id="UP000036243">
    <property type="component" value="Unassembled WGS sequence"/>
</dbReference>
<evidence type="ECO:0000313" key="23">
    <source>
        <dbReference type="EMBL" id="PFS03237.1"/>
    </source>
</evidence>
<evidence type="ECO:0000313" key="35">
    <source>
        <dbReference type="Proteomes" id="UP000075591"/>
    </source>
</evidence>
<dbReference type="EMBL" id="VDDR01000024">
    <property type="protein sequence ID" value="TNB91963.1"/>
    <property type="molecule type" value="Genomic_DNA"/>
</dbReference>
<dbReference type="Proteomes" id="UP001197806">
    <property type="component" value="Unassembled WGS sequence"/>
</dbReference>
<dbReference type="NCBIfam" id="TIGR01308">
    <property type="entry name" value="rpmD_bact"/>
    <property type="match status" value="1"/>
</dbReference>
<dbReference type="Proteomes" id="UP000190641">
    <property type="component" value="Unassembled WGS sequence"/>
</dbReference>
<dbReference type="Gene3D" id="3.30.1390.20">
    <property type="entry name" value="Ribosomal protein L30, ferredoxin-like fold domain"/>
    <property type="match status" value="1"/>
</dbReference>
<reference evidence="28 51" key="7">
    <citation type="submission" date="2018-03" db="EMBL/GenBank/DDBJ databases">
        <title>The complete genome of bacterial strain SGAir0260.</title>
        <authorList>
            <person name="Schuster S.C."/>
        </authorList>
    </citation>
    <scope>NUCLEOTIDE SEQUENCE [LARGE SCALE GENOMIC DNA]</scope>
    <source>
        <strain evidence="28 51">SGAir0260</strain>
    </source>
</reference>
<dbReference type="Proteomes" id="UP000242656">
    <property type="component" value="Unassembled WGS sequence"/>
</dbReference>
<dbReference type="EMBL" id="NVMX01000043">
    <property type="protein sequence ID" value="PDZ96121.1"/>
    <property type="molecule type" value="Genomic_DNA"/>
</dbReference>
<evidence type="ECO:0000313" key="54">
    <source>
        <dbReference type="Proteomes" id="UP000613452"/>
    </source>
</evidence>
<dbReference type="EMBL" id="JYFW01000019">
    <property type="protein sequence ID" value="KMP17345.1"/>
    <property type="molecule type" value="Genomic_DNA"/>
</dbReference>
<evidence type="ECO:0000313" key="49">
    <source>
        <dbReference type="Proteomes" id="UP000309400"/>
    </source>
</evidence>
<keyword evidence="3 5" id="KW-0689">Ribosomal protein</keyword>
<dbReference type="Proteomes" id="UP000075591">
    <property type="component" value="Unassembled WGS sequence"/>
</dbReference>
<dbReference type="Pfam" id="PF00327">
    <property type="entry name" value="Ribosomal_L30"/>
    <property type="match status" value="1"/>
</dbReference>
<evidence type="ECO:0000313" key="13">
    <source>
        <dbReference type="EMBL" id="MBK1611565.1"/>
    </source>
</evidence>
<reference evidence="34 35" key="2">
    <citation type="submission" date="2015-12" db="EMBL/GenBank/DDBJ databases">
        <title>Bacillus cereus Group isolate.</title>
        <authorList>
            <person name="Kovac J."/>
        </authorList>
    </citation>
    <scope>NUCLEOTIDE SEQUENCE [LARGE SCALE GENOMIC DNA]</scope>
    <source>
        <strain evidence="12 34">FSL K6-0073</strain>
        <strain evidence="11 35">FSL W8-0275</strain>
    </source>
</reference>
<reference evidence="14" key="13">
    <citation type="submission" date="2020-08" db="EMBL/GenBank/DDBJ databases">
        <title>Fungal Genomes of the International Space Station.</title>
        <authorList>
            <person name="Seuylemezian A."/>
            <person name="Singh N.K."/>
            <person name="Wood J."/>
            <person name="Venkateswaran K."/>
        </authorList>
    </citation>
    <scope>NUCLEOTIDE SEQUENCE</scope>
    <source>
        <strain evidence="14">I2-B2</strain>
    </source>
</reference>
<dbReference type="InterPro" id="IPR018038">
    <property type="entry name" value="Ribosomal_uL30_CS"/>
</dbReference>
<evidence type="ECO:0000313" key="20">
    <source>
        <dbReference type="EMBL" id="PFF43039.1"/>
    </source>
</evidence>
<dbReference type="EMBL" id="NUWJ01000058">
    <property type="protein sequence ID" value="PFK23595.1"/>
    <property type="molecule type" value="Genomic_DNA"/>
</dbReference>
<evidence type="ECO:0000313" key="15">
    <source>
        <dbReference type="EMBL" id="MDN4871464.1"/>
    </source>
</evidence>
<dbReference type="Proteomes" id="UP000075476">
    <property type="component" value="Unassembled WGS sequence"/>
</dbReference>
<dbReference type="Proteomes" id="UP001163707">
    <property type="component" value="Chromosome"/>
</dbReference>
<reference evidence="15" key="16">
    <citation type="submission" date="2023-07" db="EMBL/GenBank/DDBJ databases">
        <title>Complete genome sequence of Bacillus cereus SRCM126073 isolated from soil.</title>
        <authorList>
            <person name="Yang H.-G."/>
            <person name="Ryu M.-S."/>
            <person name="Ha G.-S."/>
            <person name="Yang H.-J."/>
            <person name="Jeong D.-Y."/>
        </authorList>
    </citation>
    <scope>NUCLEOTIDE SEQUENCE</scope>
    <source>
        <strain evidence="15">SRCM126073</strain>
    </source>
</reference>
<reference evidence="27 50" key="8">
    <citation type="journal article" date="2019" name="Ecotoxicol. Environ. Saf.">
        <title>Microbial characterization of heavy metal resistant bacterial strains isolated from an electroplating wastewater treatment plant.</title>
        <authorList>
            <person name="Cai X."/>
            <person name="Zheng X."/>
            <person name="Zhang D."/>
            <person name="Iqbal W."/>
            <person name="Liu C."/>
            <person name="Yang B."/>
            <person name="Zhao X."/>
            <person name="Lu X."/>
            <person name="Mao Y."/>
        </authorList>
    </citation>
    <scope>NUCLEOTIDE SEQUENCE [LARGE SCALE GENOMIC DNA]</scope>
    <source>
        <strain evidence="27 50">Co1-1</strain>
    </source>
</reference>
<comment type="similarity">
    <text evidence="1 5 6">Belongs to the universal ribosomal protein uL30 family.</text>
</comment>
<dbReference type="EMBL" id="QNGD03000022">
    <property type="protein sequence ID" value="RWQ69943.1"/>
    <property type="molecule type" value="Genomic_DNA"/>
</dbReference>
<evidence type="ECO:0000313" key="51">
    <source>
        <dbReference type="Proteomes" id="UP000464780"/>
    </source>
</evidence>
<dbReference type="InterPro" id="IPR016082">
    <property type="entry name" value="Ribosomal_uL30_ferredoxin-like"/>
</dbReference>
<dbReference type="Proteomes" id="UP000224413">
    <property type="component" value="Unassembled WGS sequence"/>
</dbReference>
<dbReference type="EMBL" id="NVBO01000059">
    <property type="protein sequence ID" value="PFS03237.1"/>
    <property type="molecule type" value="Genomic_DNA"/>
</dbReference>
<evidence type="ECO:0000313" key="47">
    <source>
        <dbReference type="Proteomes" id="UP000253597"/>
    </source>
</evidence>
<dbReference type="RefSeq" id="WP_001085234.1">
    <property type="nucleotide sequence ID" value="NZ_AP022857.1"/>
</dbReference>
<evidence type="ECO:0000313" key="30">
    <source>
        <dbReference type="EMBL" id="TKJ08714.1"/>
    </source>
</evidence>
<dbReference type="Proteomes" id="UP000477920">
    <property type="component" value="Unassembled WGS sequence"/>
</dbReference>
<dbReference type="Proteomes" id="UP000321735">
    <property type="component" value="Chromosome"/>
</dbReference>
<evidence type="ECO:0000313" key="53">
    <source>
        <dbReference type="Proteomes" id="UP000477920"/>
    </source>
</evidence>
<proteinExistence type="inferred from homology"/>
<dbReference type="Proteomes" id="UP000224203">
    <property type="component" value="Unassembled WGS sequence"/>
</dbReference>
<gene>
    <name evidence="5 8" type="primary">rpmD</name>
    <name evidence="12" type="ORF">AT268_00465</name>
    <name evidence="11" type="ORF">AT274_10050</name>
    <name evidence="16" type="ORF">BKK64_04220</name>
    <name evidence="17" type="ORF">BLX06_11380</name>
    <name evidence="28" type="ORF">C1N66_09820</name>
    <name evidence="20" type="ORF">CN357_27880</name>
    <name evidence="19" type="ORF">CN491_18680</name>
    <name evidence="25" type="ORF">CN980_14655</name>
    <name evidence="26" type="ORF">COC69_04875</name>
    <name evidence="22" type="ORF">COI93_08570</name>
    <name evidence="21" type="ORF">COI98_06825</name>
    <name evidence="23" type="ORF">COK38_07940</name>
    <name evidence="24" type="ORF">COK98_30615</name>
    <name evidence="18" type="ORF">CON36_24710</name>
    <name evidence="27" type="ORF">D0437_00620</name>
    <name evidence="29" type="ORF">DR116_0029315</name>
    <name evidence="9" type="ORF">F8158_21855</name>
    <name evidence="8" type="ORF">F8172_11260</name>
    <name evidence="30" type="ORF">FC695_00215</name>
    <name evidence="31" type="ORF">FHG65_27820</name>
    <name evidence="14" type="ORF">H7U08_26490</name>
    <name evidence="13" type="ORF">JCR31_27295</name>
    <name evidence="32" type="ORF">OK229_10590</name>
    <name evidence="15" type="ORF">QYM23_00760</name>
    <name evidence="10" type="ORF">TQ94_13955</name>
</gene>
<name>A0A063CLA2_BACCE</name>
<reference evidence="29 47" key="10">
    <citation type="submission" date="2019-01" db="EMBL/GenBank/DDBJ databases">
        <title>Draft genome sequence of heavy metal resistant Bacillus cereus NWUAB01.</title>
        <authorList>
            <person name="Babalola O."/>
            <person name="Aremu B.R."/>
            <person name="Ayangbenro A.S."/>
        </authorList>
    </citation>
    <scope>NUCLEOTIDE SEQUENCE [LARGE SCALE GENOMIC DNA]</scope>
    <source>
        <strain evidence="29 47">NWUAB01</strain>
    </source>
</reference>
<dbReference type="Proteomes" id="UP000184161">
    <property type="component" value="Unassembled WGS sequence"/>
</dbReference>
<evidence type="ECO:0000313" key="10">
    <source>
        <dbReference type="EMBL" id="KMP17345.1"/>
    </source>
</evidence>
<dbReference type="GO" id="GO:0003735">
    <property type="term" value="F:structural constituent of ribosome"/>
    <property type="evidence" value="ECO:0007669"/>
    <property type="project" value="InterPro"/>
</dbReference>
<evidence type="ECO:0000313" key="24">
    <source>
        <dbReference type="EMBL" id="PFV00873.1"/>
    </source>
</evidence>
<dbReference type="EMBL" id="NULI01000026">
    <property type="protein sequence ID" value="PGS82225.1"/>
    <property type="molecule type" value="Genomic_DNA"/>
</dbReference>
<evidence type="ECO:0000313" key="42">
    <source>
        <dbReference type="Proteomes" id="UP000224203"/>
    </source>
</evidence>
<dbReference type="EMBL" id="NTSO01000023">
    <property type="protein sequence ID" value="PFF43039.1"/>
    <property type="molecule type" value="Genomic_DNA"/>
</dbReference>
<dbReference type="Proteomes" id="UP000226257">
    <property type="component" value="Unassembled WGS sequence"/>
</dbReference>
<evidence type="ECO:0000313" key="12">
    <source>
        <dbReference type="EMBL" id="KXY34801.1"/>
    </source>
</evidence>
<dbReference type="EMBL" id="NTZF01000021">
    <property type="protein sequence ID" value="PES94023.1"/>
    <property type="molecule type" value="Genomic_DNA"/>
</dbReference>